<evidence type="ECO:0000256" key="1">
    <source>
        <dbReference type="ARBA" id="ARBA00004123"/>
    </source>
</evidence>
<gene>
    <name evidence="5" type="ORF">CPB84DRAFT_1673976</name>
</gene>
<feature type="compositionally biased region" description="Basic and acidic residues" evidence="3">
    <location>
        <begin position="30"/>
        <end position="52"/>
    </location>
</feature>
<evidence type="ECO:0000259" key="4">
    <source>
        <dbReference type="Pfam" id="PF00808"/>
    </source>
</evidence>
<dbReference type="InterPro" id="IPR050568">
    <property type="entry name" value="Transcr_DNA_Rep_Reg"/>
</dbReference>
<dbReference type="OrthoDB" id="636685at2759"/>
<feature type="region of interest" description="Disordered" evidence="3">
    <location>
        <begin position="136"/>
        <end position="161"/>
    </location>
</feature>
<keyword evidence="2" id="KW-0539">Nucleus</keyword>
<feature type="compositionally biased region" description="Polar residues" evidence="3">
    <location>
        <begin position="17"/>
        <end position="29"/>
    </location>
</feature>
<dbReference type="PANTHER" id="PTHR10252:SF54">
    <property type="entry name" value="CHROMATIN ACCESSIBILITY COMPLEX PROTEIN 1"/>
    <property type="match status" value="1"/>
</dbReference>
<accession>A0A9P5NXU4</accession>
<dbReference type="InterPro" id="IPR003958">
    <property type="entry name" value="CBFA_NFYB_domain"/>
</dbReference>
<dbReference type="GO" id="GO:0008623">
    <property type="term" value="C:CHRAC"/>
    <property type="evidence" value="ECO:0007669"/>
    <property type="project" value="TreeGrafter"/>
</dbReference>
<dbReference type="PANTHER" id="PTHR10252">
    <property type="entry name" value="HISTONE-LIKE TRANSCRIPTION FACTOR CCAAT-RELATED"/>
    <property type="match status" value="1"/>
</dbReference>
<dbReference type="Proteomes" id="UP000724874">
    <property type="component" value="Unassembled WGS sequence"/>
</dbReference>
<dbReference type="InterPro" id="IPR009072">
    <property type="entry name" value="Histone-fold"/>
</dbReference>
<dbReference type="Pfam" id="PF00808">
    <property type="entry name" value="CBFD_NFYB_HMF"/>
    <property type="match status" value="1"/>
</dbReference>
<evidence type="ECO:0000313" key="6">
    <source>
        <dbReference type="Proteomes" id="UP000724874"/>
    </source>
</evidence>
<protein>
    <submittedName>
        <fullName evidence="5">Histone-fold-containing protein</fullName>
    </submittedName>
</protein>
<evidence type="ECO:0000256" key="2">
    <source>
        <dbReference type="ARBA" id="ARBA00023242"/>
    </source>
</evidence>
<evidence type="ECO:0000313" key="5">
    <source>
        <dbReference type="EMBL" id="KAF8908995.1"/>
    </source>
</evidence>
<comment type="subcellular location">
    <subcellularLocation>
        <location evidence="1">Nucleus</location>
    </subcellularLocation>
</comment>
<sequence length="198" mass="22234">MSTPEGLDKTRPEQQHESPQTDDQPTKSMKSGDSKNEKKRSNEAAEVEREPGKTLLPFARVQKIIKADKDIPIVAREATFLIAVATEEFIKRLTEAGQQVAHREKRATVQHRDIATVVRRADEFLFLEDIMPWTSADPPAKRQKPVGKAPGGKGNDAAQTSLLDQFMVNRKDTEEDREDIVMNEDGTMYAGNAVEFEE</sequence>
<proteinExistence type="predicted"/>
<dbReference type="GO" id="GO:0006261">
    <property type="term" value="P:DNA-templated DNA replication"/>
    <property type="evidence" value="ECO:0007669"/>
    <property type="project" value="TreeGrafter"/>
</dbReference>
<comment type="caution">
    <text evidence="5">The sequence shown here is derived from an EMBL/GenBank/DDBJ whole genome shotgun (WGS) entry which is preliminary data.</text>
</comment>
<dbReference type="CDD" id="cd23645">
    <property type="entry name" value="HFD_Dpb3-like"/>
    <property type="match status" value="1"/>
</dbReference>
<feature type="compositionally biased region" description="Basic and acidic residues" evidence="3">
    <location>
        <begin position="1"/>
        <end position="16"/>
    </location>
</feature>
<dbReference type="Gene3D" id="1.10.20.10">
    <property type="entry name" value="Histone, subunit A"/>
    <property type="match status" value="1"/>
</dbReference>
<keyword evidence="6" id="KW-1185">Reference proteome</keyword>
<organism evidence="5 6">
    <name type="scientific">Gymnopilus junonius</name>
    <name type="common">Spectacular rustgill mushroom</name>
    <name type="synonym">Gymnopilus spectabilis subsp. junonius</name>
    <dbReference type="NCBI Taxonomy" id="109634"/>
    <lineage>
        <taxon>Eukaryota</taxon>
        <taxon>Fungi</taxon>
        <taxon>Dikarya</taxon>
        <taxon>Basidiomycota</taxon>
        <taxon>Agaricomycotina</taxon>
        <taxon>Agaricomycetes</taxon>
        <taxon>Agaricomycetidae</taxon>
        <taxon>Agaricales</taxon>
        <taxon>Agaricineae</taxon>
        <taxon>Hymenogastraceae</taxon>
        <taxon>Gymnopilus</taxon>
    </lineage>
</organism>
<dbReference type="EMBL" id="JADNYJ010000010">
    <property type="protein sequence ID" value="KAF8908995.1"/>
    <property type="molecule type" value="Genomic_DNA"/>
</dbReference>
<reference evidence="5" key="1">
    <citation type="submission" date="2020-11" db="EMBL/GenBank/DDBJ databases">
        <authorList>
            <consortium name="DOE Joint Genome Institute"/>
            <person name="Ahrendt S."/>
            <person name="Riley R."/>
            <person name="Andreopoulos W."/>
            <person name="LaButti K."/>
            <person name="Pangilinan J."/>
            <person name="Ruiz-duenas F.J."/>
            <person name="Barrasa J.M."/>
            <person name="Sanchez-Garcia M."/>
            <person name="Camarero S."/>
            <person name="Miyauchi S."/>
            <person name="Serrano A."/>
            <person name="Linde D."/>
            <person name="Babiker R."/>
            <person name="Drula E."/>
            <person name="Ayuso-Fernandez I."/>
            <person name="Pacheco R."/>
            <person name="Padilla G."/>
            <person name="Ferreira P."/>
            <person name="Barriuso J."/>
            <person name="Kellner H."/>
            <person name="Castanera R."/>
            <person name="Alfaro M."/>
            <person name="Ramirez L."/>
            <person name="Pisabarro A.G."/>
            <person name="Kuo A."/>
            <person name="Tritt A."/>
            <person name="Lipzen A."/>
            <person name="He G."/>
            <person name="Yan M."/>
            <person name="Ng V."/>
            <person name="Cullen D."/>
            <person name="Martin F."/>
            <person name="Rosso M.-N."/>
            <person name="Henrissat B."/>
            <person name="Hibbett D."/>
            <person name="Martinez A.T."/>
            <person name="Grigoriev I.V."/>
        </authorList>
    </citation>
    <scope>NUCLEOTIDE SEQUENCE</scope>
    <source>
        <strain evidence="5">AH 44721</strain>
    </source>
</reference>
<name>A0A9P5NXU4_GYMJU</name>
<dbReference type="AlphaFoldDB" id="A0A9P5NXU4"/>
<dbReference type="GO" id="GO:0046982">
    <property type="term" value="F:protein heterodimerization activity"/>
    <property type="evidence" value="ECO:0007669"/>
    <property type="project" value="InterPro"/>
</dbReference>
<feature type="region of interest" description="Disordered" evidence="3">
    <location>
        <begin position="1"/>
        <end position="52"/>
    </location>
</feature>
<feature type="domain" description="Transcription factor CBF/NF-Y/archaeal histone" evidence="4">
    <location>
        <begin position="55"/>
        <end position="118"/>
    </location>
</feature>
<evidence type="ECO:0000256" key="3">
    <source>
        <dbReference type="SAM" id="MobiDB-lite"/>
    </source>
</evidence>
<dbReference type="SUPFAM" id="SSF47113">
    <property type="entry name" value="Histone-fold"/>
    <property type="match status" value="1"/>
</dbReference>